<proteinExistence type="predicted"/>
<dbReference type="InterPro" id="IPR005186">
    <property type="entry name" value="FlaG"/>
</dbReference>
<protein>
    <submittedName>
        <fullName evidence="2">Flagellar protein FlaG</fullName>
    </submittedName>
</protein>
<gene>
    <name evidence="2" type="ORF">J2S11_002238</name>
</gene>
<keyword evidence="2" id="KW-0966">Cell projection</keyword>
<keyword evidence="2" id="KW-0282">Flagellum</keyword>
<evidence type="ECO:0000256" key="1">
    <source>
        <dbReference type="SAM" id="MobiDB-lite"/>
    </source>
</evidence>
<feature type="region of interest" description="Disordered" evidence="1">
    <location>
        <begin position="1"/>
        <end position="38"/>
    </location>
</feature>
<dbReference type="SUPFAM" id="SSF160214">
    <property type="entry name" value="FlaG-like"/>
    <property type="match status" value="1"/>
</dbReference>
<keyword evidence="2" id="KW-0969">Cilium</keyword>
<dbReference type="PANTHER" id="PTHR37166">
    <property type="entry name" value="PROTEIN FLAG"/>
    <property type="match status" value="1"/>
</dbReference>
<dbReference type="Gene3D" id="3.30.160.170">
    <property type="entry name" value="FlaG-like"/>
    <property type="match status" value="1"/>
</dbReference>
<dbReference type="Pfam" id="PF03646">
    <property type="entry name" value="FlaG"/>
    <property type="match status" value="1"/>
</dbReference>
<reference evidence="2 3" key="1">
    <citation type="submission" date="2023-07" db="EMBL/GenBank/DDBJ databases">
        <title>Genomic Encyclopedia of Type Strains, Phase IV (KMG-IV): sequencing the most valuable type-strain genomes for metagenomic binning, comparative biology and taxonomic classification.</title>
        <authorList>
            <person name="Goeker M."/>
        </authorList>
    </citation>
    <scope>NUCLEOTIDE SEQUENCE [LARGE SCALE GENOMIC DNA]</scope>
    <source>
        <strain evidence="2 3">DSM 12751</strain>
    </source>
</reference>
<name>A0ABT9VZC8_9BACI</name>
<organism evidence="2 3">
    <name type="scientific">Caldalkalibacillus horti</name>
    <dbReference type="NCBI Taxonomy" id="77523"/>
    <lineage>
        <taxon>Bacteria</taxon>
        <taxon>Bacillati</taxon>
        <taxon>Bacillota</taxon>
        <taxon>Bacilli</taxon>
        <taxon>Bacillales</taxon>
        <taxon>Bacillaceae</taxon>
        <taxon>Caldalkalibacillus</taxon>
    </lineage>
</organism>
<dbReference type="InterPro" id="IPR035924">
    <property type="entry name" value="FlaG-like_sf"/>
</dbReference>
<sequence>MDSIRISGEASSPRVPLNKTAQSQIRGDKSIQQDQSQAQLPQNIGEMIKGANHFFKSTNTHVQFHLHEGLNTYYVEIRNSETNEVIKEVPPKKFLDIVEKLQELAGILIDERI</sequence>
<dbReference type="Proteomes" id="UP001235840">
    <property type="component" value="Unassembled WGS sequence"/>
</dbReference>
<evidence type="ECO:0000313" key="3">
    <source>
        <dbReference type="Proteomes" id="UP001235840"/>
    </source>
</evidence>
<accession>A0ABT9VZC8</accession>
<dbReference type="PANTHER" id="PTHR37166:SF1">
    <property type="entry name" value="PROTEIN FLAG"/>
    <property type="match status" value="1"/>
</dbReference>
<keyword evidence="3" id="KW-1185">Reference proteome</keyword>
<evidence type="ECO:0000313" key="2">
    <source>
        <dbReference type="EMBL" id="MDQ0166334.1"/>
    </source>
</evidence>
<dbReference type="RefSeq" id="WP_307394452.1">
    <property type="nucleotide sequence ID" value="NZ_BAAADK010000020.1"/>
</dbReference>
<dbReference type="EMBL" id="JAUSTY010000008">
    <property type="protein sequence ID" value="MDQ0166334.1"/>
    <property type="molecule type" value="Genomic_DNA"/>
</dbReference>
<comment type="caution">
    <text evidence="2">The sequence shown here is derived from an EMBL/GenBank/DDBJ whole genome shotgun (WGS) entry which is preliminary data.</text>
</comment>